<reference evidence="3 4" key="1">
    <citation type="submission" date="2020-04" db="EMBL/GenBank/DDBJ databases">
        <title>Perkinsus chesapeaki whole genome sequence.</title>
        <authorList>
            <person name="Bogema D.R."/>
        </authorList>
    </citation>
    <scope>NUCLEOTIDE SEQUENCE [LARGE SCALE GENOMIC DNA]</scope>
    <source>
        <strain evidence="3">ATCC PRA-425</strain>
    </source>
</reference>
<evidence type="ECO:0000256" key="1">
    <source>
        <dbReference type="ARBA" id="ARBA00022801"/>
    </source>
</evidence>
<organism evidence="3 4">
    <name type="scientific">Perkinsus chesapeaki</name>
    <name type="common">Clam parasite</name>
    <name type="synonym">Perkinsus andrewsi</name>
    <dbReference type="NCBI Taxonomy" id="330153"/>
    <lineage>
        <taxon>Eukaryota</taxon>
        <taxon>Sar</taxon>
        <taxon>Alveolata</taxon>
        <taxon>Perkinsozoa</taxon>
        <taxon>Perkinsea</taxon>
        <taxon>Perkinsida</taxon>
        <taxon>Perkinsidae</taxon>
        <taxon>Perkinsus</taxon>
    </lineage>
</organism>
<dbReference type="SUPFAM" id="SSF53474">
    <property type="entry name" value="alpha/beta-Hydrolases"/>
    <property type="match status" value="1"/>
</dbReference>
<dbReference type="OrthoDB" id="437458at2759"/>
<comment type="caution">
    <text evidence="3">The sequence shown here is derived from an EMBL/GenBank/DDBJ whole genome shotgun (WGS) entry which is preliminary data.</text>
</comment>
<dbReference type="InterPro" id="IPR013094">
    <property type="entry name" value="AB_hydrolase_3"/>
</dbReference>
<dbReference type="AlphaFoldDB" id="A0A7J6LH57"/>
<keyword evidence="1" id="KW-0378">Hydrolase</keyword>
<dbReference type="PANTHER" id="PTHR48081">
    <property type="entry name" value="AB HYDROLASE SUPERFAMILY PROTEIN C4A8.06C"/>
    <property type="match status" value="1"/>
</dbReference>
<dbReference type="EMBL" id="JAAPAO010000498">
    <property type="protein sequence ID" value="KAF4658330.1"/>
    <property type="molecule type" value="Genomic_DNA"/>
</dbReference>
<dbReference type="InterPro" id="IPR050300">
    <property type="entry name" value="GDXG_lipolytic_enzyme"/>
</dbReference>
<dbReference type="InterPro" id="IPR029058">
    <property type="entry name" value="AB_hydrolase_fold"/>
</dbReference>
<evidence type="ECO:0000259" key="2">
    <source>
        <dbReference type="Pfam" id="PF07859"/>
    </source>
</evidence>
<evidence type="ECO:0000313" key="4">
    <source>
        <dbReference type="Proteomes" id="UP000591131"/>
    </source>
</evidence>
<dbReference type="Pfam" id="PF07859">
    <property type="entry name" value="Abhydrolase_3"/>
    <property type="match status" value="1"/>
</dbReference>
<dbReference type="GO" id="GO:0016787">
    <property type="term" value="F:hydrolase activity"/>
    <property type="evidence" value="ECO:0007669"/>
    <property type="project" value="UniProtKB-KW"/>
</dbReference>
<protein>
    <recommendedName>
        <fullName evidence="2">Alpha/beta hydrolase fold-3 domain-containing protein</fullName>
    </recommendedName>
</protein>
<accession>A0A7J6LH57</accession>
<proteinExistence type="predicted"/>
<evidence type="ECO:0000313" key="3">
    <source>
        <dbReference type="EMBL" id="KAF4658330.1"/>
    </source>
</evidence>
<dbReference type="PANTHER" id="PTHR48081:SF8">
    <property type="entry name" value="ALPHA_BETA HYDROLASE FOLD-3 DOMAIN-CONTAINING PROTEIN-RELATED"/>
    <property type="match status" value="1"/>
</dbReference>
<keyword evidence="4" id="KW-1185">Reference proteome</keyword>
<sequence>MSYKAFAVLLQAALRSIPFLTPQGTELIRSFWGVSLRAWYLMIKHLIEESIALLWMFVKREPVTGEVVVAKLLQMPKEFNDASSDDSELVPEIMRVGDALCKCYLPAYAYFRHPHMKTEEIPASDKLSSGLWVWSSDEAIKSKDVVVLYYIHGGGYCFFDGVTSHLELVTNMVETLQTRLRSDGWSNVVVVGYIINYDPAPEKILPTQLQEVVNGYEFLLSQNRFPVRSDRIVIGGDSAGGSLSLGLLKCLADNDFCHDLPRPACCLALDPCVDFSFAVARKGYDISHDILSNSMIWYCACVLYGRPSHPGERLDTMNHPLESDSYVQKAGSFNDKEWVRVREMAPDHRMEKHPLFSVAYGEVNPGAFGNVPILLQVGGSEALRGDIEHFAAGEAKKGLCYEVYDHMFHVFPMFSIVVPLGQTAITRWADFASKALEGEKLPLGKSYAISRDRVESFQETAPMAQAA</sequence>
<feature type="domain" description="Alpha/beta hydrolase fold-3" evidence="2">
    <location>
        <begin position="149"/>
        <end position="300"/>
    </location>
</feature>
<dbReference type="Proteomes" id="UP000591131">
    <property type="component" value="Unassembled WGS sequence"/>
</dbReference>
<dbReference type="Gene3D" id="3.40.50.1820">
    <property type="entry name" value="alpha/beta hydrolase"/>
    <property type="match status" value="1"/>
</dbReference>
<gene>
    <name evidence="3" type="ORF">FOL47_008016</name>
</gene>
<name>A0A7J6LH57_PERCH</name>